<gene>
    <name evidence="1" type="ORF">FRUB_07605</name>
</gene>
<evidence type="ECO:0000313" key="2">
    <source>
        <dbReference type="Proteomes" id="UP000214646"/>
    </source>
</evidence>
<dbReference type="Proteomes" id="UP000214646">
    <property type="component" value="Unassembled WGS sequence"/>
</dbReference>
<evidence type="ECO:0000313" key="1">
    <source>
        <dbReference type="EMBL" id="OWK38485.1"/>
    </source>
</evidence>
<sequence>MREYRVTKYDPAFRDARGSYTRDEWFSECQVGRVFDGVVLTREEYQRVEGAYVVAVIGFLLEAGVSAMTVVGLENYGNVQLAFGEGNALPLGQIGEVIGQVLRAKFWCRLEGPEAFVHFGYDYYMYVGVPWACPAAKRLARRVGLFVEPFRSPHRVRERK</sequence>
<keyword evidence="2" id="KW-1185">Reference proteome</keyword>
<dbReference type="AlphaFoldDB" id="A0A225DQ16"/>
<organism evidence="1 2">
    <name type="scientific">Fimbriiglobus ruber</name>
    <dbReference type="NCBI Taxonomy" id="1908690"/>
    <lineage>
        <taxon>Bacteria</taxon>
        <taxon>Pseudomonadati</taxon>
        <taxon>Planctomycetota</taxon>
        <taxon>Planctomycetia</taxon>
        <taxon>Gemmatales</taxon>
        <taxon>Gemmataceae</taxon>
        <taxon>Fimbriiglobus</taxon>
    </lineage>
</organism>
<comment type="caution">
    <text evidence="1">The sequence shown here is derived from an EMBL/GenBank/DDBJ whole genome shotgun (WGS) entry which is preliminary data.</text>
</comment>
<dbReference type="EMBL" id="NIDE01000014">
    <property type="protein sequence ID" value="OWK38485.1"/>
    <property type="molecule type" value="Genomic_DNA"/>
</dbReference>
<reference evidence="2" key="1">
    <citation type="submission" date="2017-06" db="EMBL/GenBank/DDBJ databases">
        <title>Genome analysis of Fimbriiglobus ruber SP5, the first member of the order Planctomycetales with confirmed chitinolytic capability.</title>
        <authorList>
            <person name="Ravin N.V."/>
            <person name="Rakitin A.L."/>
            <person name="Ivanova A.A."/>
            <person name="Beletsky A.V."/>
            <person name="Kulichevskaya I.S."/>
            <person name="Mardanov A.V."/>
            <person name="Dedysh S.N."/>
        </authorList>
    </citation>
    <scope>NUCLEOTIDE SEQUENCE [LARGE SCALE GENOMIC DNA]</scope>
    <source>
        <strain evidence="2">SP5</strain>
    </source>
</reference>
<dbReference type="OrthoDB" id="286090at2"/>
<dbReference type="RefSeq" id="WP_088258273.1">
    <property type="nucleotide sequence ID" value="NZ_NIDE01000014.1"/>
</dbReference>
<name>A0A225DQ16_9BACT</name>
<accession>A0A225DQ16</accession>
<protein>
    <submittedName>
        <fullName evidence="1">Uncharacterized protein</fullName>
    </submittedName>
</protein>
<proteinExistence type="predicted"/>